<proteinExistence type="predicted"/>
<reference evidence="1 2" key="1">
    <citation type="submission" date="2014-01" db="EMBL/GenBank/DDBJ databases">
        <title>Development of a Comparative Genomic Fingerprinting Assay for High Resolution Genotyping of Arcobacter butzleri.</title>
        <authorList>
            <person name="Webb A.L."/>
            <person name="Inglis G.D."/>
            <person name="Kruczkiewicz P."/>
            <person name="Selinger L.B."/>
            <person name="Taboada E.N."/>
        </authorList>
    </citation>
    <scope>NUCLEOTIDE SEQUENCE [LARGE SCALE GENOMIC DNA]</scope>
    <source>
        <strain evidence="1 2">L348</strain>
    </source>
</reference>
<dbReference type="AlphaFoldDB" id="A0A0G9K716"/>
<organism evidence="1 2">
    <name type="scientific">Aliarcobacter butzleri L348</name>
    <dbReference type="NCBI Taxonomy" id="1447256"/>
    <lineage>
        <taxon>Bacteria</taxon>
        <taxon>Pseudomonadati</taxon>
        <taxon>Campylobacterota</taxon>
        <taxon>Epsilonproteobacteria</taxon>
        <taxon>Campylobacterales</taxon>
        <taxon>Arcobacteraceae</taxon>
        <taxon>Aliarcobacter</taxon>
    </lineage>
</organism>
<gene>
    <name evidence="1" type="ORF">AA20_03025</name>
</gene>
<dbReference type="RefSeq" id="WP_046996328.1">
    <property type="nucleotide sequence ID" value="NZ_JAIQ01000064.1"/>
</dbReference>
<accession>A0A0G9K716</accession>
<dbReference type="Proteomes" id="UP000035514">
    <property type="component" value="Unassembled WGS sequence"/>
</dbReference>
<dbReference type="PATRIC" id="fig|1447256.3.peg.583"/>
<evidence type="ECO:0000313" key="2">
    <source>
        <dbReference type="Proteomes" id="UP000035514"/>
    </source>
</evidence>
<comment type="caution">
    <text evidence="1">The sequence shown here is derived from an EMBL/GenBank/DDBJ whole genome shotgun (WGS) entry which is preliminary data.</text>
</comment>
<dbReference type="EMBL" id="JAIQ01000064">
    <property type="protein sequence ID" value="KLE01595.1"/>
    <property type="molecule type" value="Genomic_DNA"/>
</dbReference>
<evidence type="ECO:0000313" key="1">
    <source>
        <dbReference type="EMBL" id="KLE01595.1"/>
    </source>
</evidence>
<name>A0A0G9K716_9BACT</name>
<sequence length="78" mass="8708">MTYSTEIDTVSIQVNCSSLEEQQGISFMVGRAITEYNKVCILDNIFTKEKDILFNSNRLGTIRLGINVETHALGHTNA</sequence>
<protein>
    <submittedName>
        <fullName evidence="1">Uncharacterized protein</fullName>
    </submittedName>
</protein>